<comment type="caution">
    <text evidence="1">The sequence shown here is derived from an EMBL/GenBank/DDBJ whole genome shotgun (WGS) entry which is preliminary data.</text>
</comment>
<organism evidence="1 2">
    <name type="scientific">Saguinus oedipus</name>
    <name type="common">Cotton-top tamarin</name>
    <name type="synonym">Oedipomidas oedipus</name>
    <dbReference type="NCBI Taxonomy" id="9490"/>
    <lineage>
        <taxon>Eukaryota</taxon>
        <taxon>Metazoa</taxon>
        <taxon>Chordata</taxon>
        <taxon>Craniata</taxon>
        <taxon>Vertebrata</taxon>
        <taxon>Euteleostomi</taxon>
        <taxon>Mammalia</taxon>
        <taxon>Eutheria</taxon>
        <taxon>Euarchontoglires</taxon>
        <taxon>Primates</taxon>
        <taxon>Haplorrhini</taxon>
        <taxon>Platyrrhini</taxon>
        <taxon>Cebidae</taxon>
        <taxon>Callitrichinae</taxon>
        <taxon>Saguinus</taxon>
    </lineage>
</organism>
<protein>
    <submittedName>
        <fullName evidence="1">ATPase AAA domain-containing protein 3</fullName>
    </submittedName>
</protein>
<sequence>MKRTPFSGSEPLPVGLSAVAVDKALLLVPEAGTFSLQEKISEDLRATLNAFLHRTGQHSSK</sequence>
<keyword evidence="2" id="KW-1185">Reference proteome</keyword>
<reference evidence="1 2" key="1">
    <citation type="submission" date="2023-05" db="EMBL/GenBank/DDBJ databases">
        <title>B98-5 Cell Line De Novo Hybrid Assembly: An Optical Mapping Approach.</title>
        <authorList>
            <person name="Kananen K."/>
            <person name="Auerbach J.A."/>
            <person name="Kautto E."/>
            <person name="Blachly J.S."/>
        </authorList>
    </citation>
    <scope>NUCLEOTIDE SEQUENCE [LARGE SCALE GENOMIC DNA]</scope>
    <source>
        <strain evidence="1">B95-8</strain>
        <tissue evidence="1">Cell line</tissue>
    </source>
</reference>
<proteinExistence type="predicted"/>
<dbReference type="Proteomes" id="UP001266305">
    <property type="component" value="Unassembled WGS sequence"/>
</dbReference>
<evidence type="ECO:0000313" key="2">
    <source>
        <dbReference type="Proteomes" id="UP001266305"/>
    </source>
</evidence>
<gene>
    <name evidence="1" type="primary">ATAD3</name>
    <name evidence="1" type="ORF">P7K49_015134</name>
</gene>
<name>A0ABQ9V8E2_SAGOE</name>
<dbReference type="EMBL" id="JASSZA010000007">
    <property type="protein sequence ID" value="KAK2105620.1"/>
    <property type="molecule type" value="Genomic_DNA"/>
</dbReference>
<accession>A0ABQ9V8E2</accession>
<evidence type="ECO:0000313" key="1">
    <source>
        <dbReference type="EMBL" id="KAK2105620.1"/>
    </source>
</evidence>